<dbReference type="PANTHER" id="PTHR11461">
    <property type="entry name" value="SERINE PROTEASE INHIBITOR, SERPIN"/>
    <property type="match status" value="1"/>
</dbReference>
<dbReference type="Gene3D" id="2.30.39.10">
    <property type="entry name" value="Alpha-1-antitrypsin, domain 1"/>
    <property type="match status" value="1"/>
</dbReference>
<dbReference type="Proteomes" id="UP001153269">
    <property type="component" value="Unassembled WGS sequence"/>
</dbReference>
<dbReference type="AlphaFoldDB" id="A0A9N7VTV2"/>
<feature type="region of interest" description="Disordered" evidence="2">
    <location>
        <begin position="196"/>
        <end position="222"/>
    </location>
</feature>
<dbReference type="PANTHER" id="PTHR11461:SF290">
    <property type="entry name" value="SERINE (OR CYSTEINE) PEPTIDASE INHIBITOR, CLADE H, MEMBER 2"/>
    <property type="match status" value="1"/>
</dbReference>
<dbReference type="InterPro" id="IPR036186">
    <property type="entry name" value="Serpin_sf"/>
</dbReference>
<feature type="domain" description="Serpin" evidence="3">
    <location>
        <begin position="228"/>
        <end position="588"/>
    </location>
</feature>
<dbReference type="EMBL" id="CADEAL010004242">
    <property type="protein sequence ID" value="CAB1455172.1"/>
    <property type="molecule type" value="Genomic_DNA"/>
</dbReference>
<protein>
    <recommendedName>
        <fullName evidence="3">Serpin domain-containing protein</fullName>
    </recommendedName>
</protein>
<dbReference type="InterPro" id="IPR042185">
    <property type="entry name" value="Serpin_sf_2"/>
</dbReference>
<sequence length="597" mass="63654">MRRGQVEQGAGCPGGARAKGMTWRFGVGKVQSFYKSPVLAPWTSSSSSVSKFGRPWANVLLAELGAKRRTLATPLEWFGELQPQTAPWTRGFIIQSFIFNENLRLGADSSRGSSGWAEPESCPVVSAAFPVNFLLRALPRRSSSPRPSLPPEPAACSGGHTAARATPVRINSRSAMSPRLPVYLLITLPVLLAQGSTTSSPGKSSSPPASPPPRPPPPLGDPSWALGLRLYQALRSDPSSVNTLFSPLLLASSLGALGGGAAGSTANQLKDLLKTPTPSKAGAQAGELLSGALKSFTKDNASAFHLRTSSGVFSKQAPAISQAFVKDSQAKFGLQHQPLGKGDSKADLKQLHDWAKDGLGGLEAAPMEAEIKAKAGALILANALHFKGLWEREFSEGSTDPRTFLGKKYTKVVMMHRAGLYRHHEDIGNMVQVLEVPLRGGKASMVLLLPFHVESLARLDKLLTLELLSTWLEKTSVTSVSISLPKANISSTFSLHKPLLALGLTDAWDQKMADFSGVSAKSKGKLHLGGVLHWASLELAAQAGTGEADLEEEIVKKPKMFYADHPFILFVRDNADGALLLMGALDHADGEALHDEL</sequence>
<dbReference type="InterPro" id="IPR000215">
    <property type="entry name" value="Serpin_fam"/>
</dbReference>
<dbReference type="Gene3D" id="3.30.497.10">
    <property type="entry name" value="Antithrombin, subunit I, domain 2"/>
    <property type="match status" value="1"/>
</dbReference>
<dbReference type="SMART" id="SM00093">
    <property type="entry name" value="SERPIN"/>
    <property type="match status" value="1"/>
</dbReference>
<dbReference type="Pfam" id="PF00079">
    <property type="entry name" value="Serpin"/>
    <property type="match status" value="1"/>
</dbReference>
<dbReference type="InterPro" id="IPR042178">
    <property type="entry name" value="Serpin_sf_1"/>
</dbReference>
<dbReference type="InterPro" id="IPR023795">
    <property type="entry name" value="Serpin_CS"/>
</dbReference>
<dbReference type="GO" id="GO:0004867">
    <property type="term" value="F:serine-type endopeptidase inhibitor activity"/>
    <property type="evidence" value="ECO:0007669"/>
    <property type="project" value="InterPro"/>
</dbReference>
<evidence type="ECO:0000313" key="5">
    <source>
        <dbReference type="Proteomes" id="UP001153269"/>
    </source>
</evidence>
<feature type="compositionally biased region" description="Pro residues" evidence="2">
    <location>
        <begin position="208"/>
        <end position="220"/>
    </location>
</feature>
<keyword evidence="5" id="KW-1185">Reference proteome</keyword>
<evidence type="ECO:0000256" key="2">
    <source>
        <dbReference type="SAM" id="MobiDB-lite"/>
    </source>
</evidence>
<dbReference type="GO" id="GO:0005615">
    <property type="term" value="C:extracellular space"/>
    <property type="evidence" value="ECO:0007669"/>
    <property type="project" value="InterPro"/>
</dbReference>
<comment type="similarity">
    <text evidence="1">Belongs to the serpin family.</text>
</comment>
<dbReference type="PROSITE" id="PS00284">
    <property type="entry name" value="SERPIN"/>
    <property type="match status" value="1"/>
</dbReference>
<evidence type="ECO:0000256" key="1">
    <source>
        <dbReference type="RuleBase" id="RU000411"/>
    </source>
</evidence>
<accession>A0A9N7VTV2</accession>
<proteinExistence type="inferred from homology"/>
<comment type="caution">
    <text evidence="4">The sequence shown here is derived from an EMBL/GenBank/DDBJ whole genome shotgun (WGS) entry which is preliminary data.</text>
</comment>
<name>A0A9N7VTV2_PLEPL</name>
<evidence type="ECO:0000259" key="3">
    <source>
        <dbReference type="SMART" id="SM00093"/>
    </source>
</evidence>
<feature type="compositionally biased region" description="Low complexity" evidence="2">
    <location>
        <begin position="196"/>
        <end position="207"/>
    </location>
</feature>
<feature type="region of interest" description="Disordered" evidence="2">
    <location>
        <begin position="141"/>
        <end position="170"/>
    </location>
</feature>
<reference evidence="4" key="1">
    <citation type="submission" date="2020-03" db="EMBL/GenBank/DDBJ databases">
        <authorList>
            <person name="Weist P."/>
        </authorList>
    </citation>
    <scope>NUCLEOTIDE SEQUENCE</scope>
</reference>
<organism evidence="4 5">
    <name type="scientific">Pleuronectes platessa</name>
    <name type="common">European plaice</name>
    <dbReference type="NCBI Taxonomy" id="8262"/>
    <lineage>
        <taxon>Eukaryota</taxon>
        <taxon>Metazoa</taxon>
        <taxon>Chordata</taxon>
        <taxon>Craniata</taxon>
        <taxon>Vertebrata</taxon>
        <taxon>Euteleostomi</taxon>
        <taxon>Actinopterygii</taxon>
        <taxon>Neopterygii</taxon>
        <taxon>Teleostei</taxon>
        <taxon>Neoteleostei</taxon>
        <taxon>Acanthomorphata</taxon>
        <taxon>Carangaria</taxon>
        <taxon>Pleuronectiformes</taxon>
        <taxon>Pleuronectoidei</taxon>
        <taxon>Pleuronectidae</taxon>
        <taxon>Pleuronectes</taxon>
    </lineage>
</organism>
<dbReference type="InterPro" id="IPR023796">
    <property type="entry name" value="Serpin_dom"/>
</dbReference>
<dbReference type="SUPFAM" id="SSF56574">
    <property type="entry name" value="Serpins"/>
    <property type="match status" value="1"/>
</dbReference>
<gene>
    <name evidence="4" type="ORF">PLEPLA_LOCUS42943</name>
</gene>
<dbReference type="GO" id="GO:0030199">
    <property type="term" value="P:collagen fibril organization"/>
    <property type="evidence" value="ECO:0007669"/>
    <property type="project" value="TreeGrafter"/>
</dbReference>
<evidence type="ECO:0000313" key="4">
    <source>
        <dbReference type="EMBL" id="CAB1455172.1"/>
    </source>
</evidence>
<dbReference type="GO" id="GO:0005783">
    <property type="term" value="C:endoplasmic reticulum"/>
    <property type="evidence" value="ECO:0007669"/>
    <property type="project" value="TreeGrafter"/>
</dbReference>